<dbReference type="AlphaFoldDB" id="A0ABD0NEG1"/>
<gene>
    <name evidence="2" type="ORF">M9458_044119</name>
</gene>
<feature type="compositionally biased region" description="Basic and acidic residues" evidence="1">
    <location>
        <begin position="1"/>
        <end position="19"/>
    </location>
</feature>
<keyword evidence="3" id="KW-1185">Reference proteome</keyword>
<dbReference type="EMBL" id="JAMKFB020000022">
    <property type="protein sequence ID" value="KAL0160394.1"/>
    <property type="molecule type" value="Genomic_DNA"/>
</dbReference>
<comment type="caution">
    <text evidence="2">The sequence shown here is derived from an EMBL/GenBank/DDBJ whole genome shotgun (WGS) entry which is preliminary data.</text>
</comment>
<name>A0ABD0NEG1_CIRMR</name>
<evidence type="ECO:0000256" key="1">
    <source>
        <dbReference type="SAM" id="MobiDB-lite"/>
    </source>
</evidence>
<evidence type="ECO:0000313" key="2">
    <source>
        <dbReference type="EMBL" id="KAL0160394.1"/>
    </source>
</evidence>
<dbReference type="Proteomes" id="UP001529510">
    <property type="component" value="Unassembled WGS sequence"/>
</dbReference>
<feature type="compositionally biased region" description="Basic and acidic residues" evidence="1">
    <location>
        <begin position="62"/>
        <end position="76"/>
    </location>
</feature>
<organism evidence="2 3">
    <name type="scientific">Cirrhinus mrigala</name>
    <name type="common">Mrigala</name>
    <dbReference type="NCBI Taxonomy" id="683832"/>
    <lineage>
        <taxon>Eukaryota</taxon>
        <taxon>Metazoa</taxon>
        <taxon>Chordata</taxon>
        <taxon>Craniata</taxon>
        <taxon>Vertebrata</taxon>
        <taxon>Euteleostomi</taxon>
        <taxon>Actinopterygii</taxon>
        <taxon>Neopterygii</taxon>
        <taxon>Teleostei</taxon>
        <taxon>Ostariophysi</taxon>
        <taxon>Cypriniformes</taxon>
        <taxon>Cyprinidae</taxon>
        <taxon>Labeoninae</taxon>
        <taxon>Labeonini</taxon>
        <taxon>Cirrhinus</taxon>
    </lineage>
</organism>
<reference evidence="2 3" key="1">
    <citation type="submission" date="2024-05" db="EMBL/GenBank/DDBJ databases">
        <title>Genome sequencing and assembly of Indian major carp, Cirrhinus mrigala (Hamilton, 1822).</title>
        <authorList>
            <person name="Mohindra V."/>
            <person name="Chowdhury L.M."/>
            <person name="Lal K."/>
            <person name="Jena J.K."/>
        </authorList>
    </citation>
    <scope>NUCLEOTIDE SEQUENCE [LARGE SCALE GENOMIC DNA]</scope>
    <source>
        <strain evidence="2">CM1030</strain>
        <tissue evidence="2">Blood</tissue>
    </source>
</reference>
<protein>
    <submittedName>
        <fullName evidence="2">Uncharacterized protein</fullName>
    </submittedName>
</protein>
<proteinExistence type="predicted"/>
<feature type="non-terminal residue" evidence="2">
    <location>
        <position position="1"/>
    </location>
</feature>
<feature type="non-terminal residue" evidence="2">
    <location>
        <position position="76"/>
    </location>
</feature>
<accession>A0ABD0NEG1</accession>
<evidence type="ECO:0000313" key="3">
    <source>
        <dbReference type="Proteomes" id="UP001529510"/>
    </source>
</evidence>
<feature type="region of interest" description="Disordered" evidence="1">
    <location>
        <begin position="1"/>
        <end position="76"/>
    </location>
</feature>
<sequence>ALITRLRDLIPGEGEEKRVSRGPGKEPTVVSPRSLPSKTLKVPANAKTASGENKHLGATTFWRRDSRRAEGNARVN</sequence>